<name>T1B8G4_9ZZZZ</name>
<dbReference type="PANTHER" id="PTHR19376">
    <property type="entry name" value="DNA-DIRECTED RNA POLYMERASE"/>
    <property type="match status" value="1"/>
</dbReference>
<evidence type="ECO:0000256" key="1">
    <source>
        <dbReference type="ARBA" id="ARBA00012418"/>
    </source>
</evidence>
<dbReference type="EMBL" id="AUZX01006213">
    <property type="protein sequence ID" value="EQD64753.1"/>
    <property type="molecule type" value="Genomic_DNA"/>
</dbReference>
<dbReference type="Pfam" id="PF04997">
    <property type="entry name" value="RNA_pol_Rpb1_1"/>
    <property type="match status" value="1"/>
</dbReference>
<dbReference type="EC" id="2.7.7.6" evidence="1"/>
<dbReference type="InterPro" id="IPR045867">
    <property type="entry name" value="DNA-dir_RpoC_beta_prime"/>
</dbReference>
<evidence type="ECO:0000256" key="5">
    <source>
        <dbReference type="ARBA" id="ARBA00023163"/>
    </source>
</evidence>
<dbReference type="SUPFAM" id="SSF64484">
    <property type="entry name" value="beta and beta-prime subunits of DNA dependent RNA-polymerase"/>
    <property type="match status" value="1"/>
</dbReference>
<organism evidence="8">
    <name type="scientific">mine drainage metagenome</name>
    <dbReference type="NCBI Taxonomy" id="410659"/>
    <lineage>
        <taxon>unclassified sequences</taxon>
        <taxon>metagenomes</taxon>
        <taxon>ecological metagenomes</taxon>
    </lineage>
</organism>
<protein>
    <recommendedName>
        <fullName evidence="1">DNA-directed RNA polymerase</fullName>
        <ecNumber evidence="1">2.7.7.6</ecNumber>
    </recommendedName>
</protein>
<reference evidence="8" key="2">
    <citation type="journal article" date="2014" name="ISME J.">
        <title>Microbial stratification in low pH oxic and suboxic macroscopic growths along an acid mine drainage.</title>
        <authorList>
            <person name="Mendez-Garcia C."/>
            <person name="Mesa V."/>
            <person name="Sprenger R.R."/>
            <person name="Richter M."/>
            <person name="Diez M.S."/>
            <person name="Solano J."/>
            <person name="Bargiela R."/>
            <person name="Golyshina O.V."/>
            <person name="Manteca A."/>
            <person name="Ramos J.L."/>
            <person name="Gallego J.R."/>
            <person name="Llorente I."/>
            <person name="Martins Dos Santos V.A."/>
            <person name="Jensen O.N."/>
            <person name="Pelaez A.I."/>
            <person name="Sanchez J."/>
            <person name="Ferrer M."/>
        </authorList>
    </citation>
    <scope>NUCLEOTIDE SEQUENCE</scope>
</reference>
<evidence type="ECO:0000256" key="2">
    <source>
        <dbReference type="ARBA" id="ARBA00022478"/>
    </source>
</evidence>
<comment type="caution">
    <text evidence="8">The sequence shown here is derived from an EMBL/GenBank/DDBJ whole genome shotgun (WGS) entry which is preliminary data.</text>
</comment>
<evidence type="ECO:0000256" key="3">
    <source>
        <dbReference type="ARBA" id="ARBA00022679"/>
    </source>
</evidence>
<dbReference type="GO" id="GO:0006351">
    <property type="term" value="P:DNA-templated transcription"/>
    <property type="evidence" value="ECO:0007669"/>
    <property type="project" value="InterPro"/>
</dbReference>
<feature type="region of interest" description="Disordered" evidence="6">
    <location>
        <begin position="95"/>
        <end position="124"/>
    </location>
</feature>
<keyword evidence="2" id="KW-0240">DNA-directed RNA polymerase</keyword>
<dbReference type="Gene3D" id="4.10.860.120">
    <property type="entry name" value="RNA polymerase II, clamp domain"/>
    <property type="match status" value="1"/>
</dbReference>
<dbReference type="GO" id="GO:0000428">
    <property type="term" value="C:DNA-directed RNA polymerase complex"/>
    <property type="evidence" value="ECO:0007669"/>
    <property type="project" value="UniProtKB-KW"/>
</dbReference>
<accession>T1B8G4</accession>
<feature type="non-terminal residue" evidence="8">
    <location>
        <position position="1"/>
    </location>
</feature>
<reference evidence="8" key="1">
    <citation type="submission" date="2013-08" db="EMBL/GenBank/DDBJ databases">
        <authorList>
            <person name="Mendez C."/>
            <person name="Richter M."/>
            <person name="Ferrer M."/>
            <person name="Sanchez J."/>
        </authorList>
    </citation>
    <scope>NUCLEOTIDE SEQUENCE</scope>
</reference>
<keyword evidence="4 8" id="KW-0548">Nucleotidyltransferase</keyword>
<feature type="domain" description="RNA polymerase Rpb1" evidence="7">
    <location>
        <begin position="1"/>
        <end position="94"/>
    </location>
</feature>
<feature type="compositionally biased region" description="Basic and acidic residues" evidence="6">
    <location>
        <begin position="112"/>
        <end position="121"/>
    </location>
</feature>
<dbReference type="GO" id="GO:0003899">
    <property type="term" value="F:DNA-directed RNA polymerase activity"/>
    <property type="evidence" value="ECO:0007669"/>
    <property type="project" value="UniProtKB-EC"/>
</dbReference>
<dbReference type="GO" id="GO:0003677">
    <property type="term" value="F:DNA binding"/>
    <property type="evidence" value="ECO:0007669"/>
    <property type="project" value="InterPro"/>
</dbReference>
<dbReference type="InterPro" id="IPR007080">
    <property type="entry name" value="RNA_pol_Rpb1_1"/>
</dbReference>
<dbReference type="PANTHER" id="PTHR19376:SF32">
    <property type="entry name" value="DNA-DIRECTED RNA POLYMERASE III SUBUNIT RPC1"/>
    <property type="match status" value="1"/>
</dbReference>
<dbReference type="AlphaFoldDB" id="T1B8G4"/>
<keyword evidence="5" id="KW-0804">Transcription</keyword>
<sequence length="207" mass="22619">SPEEARRMSAVKIITADTYDDDGYPIDMGLMDLHLGVIEPNLRCRTCGGRVNDCPGHFGIIELAMPVIHVGYAKEIKHLLQSTCRACGRLLPDAPPSRPEAVYDSEDGPSARPREPKEERSCPFCHEVQQRIMLDKPTTFRENGHKIHPQGGPGPAGADPRLRPSVPRTQPEVRPPGMDGPDRPSGPPRPRSARRSPSRAGSGAKTI</sequence>
<feature type="region of interest" description="Disordered" evidence="6">
    <location>
        <begin position="141"/>
        <end position="207"/>
    </location>
</feature>
<evidence type="ECO:0000256" key="4">
    <source>
        <dbReference type="ARBA" id="ARBA00022695"/>
    </source>
</evidence>
<keyword evidence="3 8" id="KW-0808">Transferase</keyword>
<feature type="compositionally biased region" description="Low complexity" evidence="6">
    <location>
        <begin position="198"/>
        <end position="207"/>
    </location>
</feature>
<evidence type="ECO:0000259" key="7">
    <source>
        <dbReference type="Pfam" id="PF04997"/>
    </source>
</evidence>
<gene>
    <name evidence="8" type="ORF">B1A_08723</name>
</gene>
<evidence type="ECO:0000313" key="8">
    <source>
        <dbReference type="EMBL" id="EQD64753.1"/>
    </source>
</evidence>
<dbReference type="InterPro" id="IPR044893">
    <property type="entry name" value="RNA_pol_Rpb1_clamp_domain"/>
</dbReference>
<proteinExistence type="predicted"/>
<evidence type="ECO:0000256" key="6">
    <source>
        <dbReference type="SAM" id="MobiDB-lite"/>
    </source>
</evidence>